<reference evidence="7 8" key="1">
    <citation type="journal article" date="2016" name="Nat. Commun.">
        <title>Thousands of microbial genomes shed light on interconnected biogeochemical processes in an aquifer system.</title>
        <authorList>
            <person name="Anantharaman K."/>
            <person name="Brown C.T."/>
            <person name="Hug L.A."/>
            <person name="Sharon I."/>
            <person name="Castelle C.J."/>
            <person name="Probst A.J."/>
            <person name="Thomas B.C."/>
            <person name="Singh A."/>
            <person name="Wilkins M.J."/>
            <person name="Karaoz U."/>
            <person name="Brodie E.L."/>
            <person name="Williams K.H."/>
            <person name="Hubbard S.S."/>
            <person name="Banfield J.F."/>
        </authorList>
    </citation>
    <scope>NUCLEOTIDE SEQUENCE [LARGE SCALE GENOMIC DNA]</scope>
</reference>
<dbReference type="InterPro" id="IPR059100">
    <property type="entry name" value="TSP3_bac"/>
</dbReference>
<evidence type="ECO:0000256" key="1">
    <source>
        <dbReference type="ARBA" id="ARBA00004613"/>
    </source>
</evidence>
<evidence type="ECO:0000256" key="4">
    <source>
        <dbReference type="ARBA" id="ARBA00022837"/>
    </source>
</evidence>
<keyword evidence="3" id="KW-0732">Signal</keyword>
<keyword evidence="6" id="KW-1133">Transmembrane helix</keyword>
<dbReference type="GO" id="GO:0005509">
    <property type="term" value="F:calcium ion binding"/>
    <property type="evidence" value="ECO:0007669"/>
    <property type="project" value="InterPro"/>
</dbReference>
<keyword evidence="4" id="KW-0106">Calcium</keyword>
<evidence type="ECO:0000313" key="8">
    <source>
        <dbReference type="Proteomes" id="UP000178349"/>
    </source>
</evidence>
<proteinExistence type="predicted"/>
<comment type="caution">
    <text evidence="7">The sequence shown here is derived from an EMBL/GenBank/DDBJ whole genome shotgun (WGS) entry which is preliminary data.</text>
</comment>
<feature type="transmembrane region" description="Helical" evidence="6">
    <location>
        <begin position="68"/>
        <end position="90"/>
    </location>
</feature>
<feature type="compositionally biased region" description="Acidic residues" evidence="5">
    <location>
        <begin position="427"/>
        <end position="444"/>
    </location>
</feature>
<dbReference type="AlphaFoldDB" id="A0A1F6NQF7"/>
<dbReference type="Proteomes" id="UP000178349">
    <property type="component" value="Unassembled WGS sequence"/>
</dbReference>
<evidence type="ECO:0000256" key="6">
    <source>
        <dbReference type="SAM" id="Phobius"/>
    </source>
</evidence>
<comment type="subcellular location">
    <subcellularLocation>
        <location evidence="1">Secreted</location>
    </subcellularLocation>
</comment>
<dbReference type="EMBL" id="MFQW01000036">
    <property type="protein sequence ID" value="OGH85834.1"/>
    <property type="molecule type" value="Genomic_DNA"/>
</dbReference>
<evidence type="ECO:0000256" key="2">
    <source>
        <dbReference type="ARBA" id="ARBA00022525"/>
    </source>
</evidence>
<evidence type="ECO:0000256" key="5">
    <source>
        <dbReference type="SAM" id="MobiDB-lite"/>
    </source>
</evidence>
<keyword evidence="6" id="KW-0812">Transmembrane</keyword>
<name>A0A1F6NQF7_9BACT</name>
<sequence length="444" mass="50231">MEHPQLVDYIKSQVSRGFKREEITKTLLETGWTKEQIDTAFNSLMGIGTTSSIPAAEKKPFSFFSKKMIAIVSIIIFGVLAFGGGTYAYFNYFQNPEKIFNKMLLKTEVVKTWEYSGKLSVEGTFEDKEYALSSDFEGVYDMTDVENPKISGSVDLKLDMPLMDGLEAGLDIKSLNKNYYFNVTKTPEIPFVDLSDFENQWVKLDLGSLQEQLGIDEKEITSKLDKSKLTKEQIDQIRKAVIKSHTIEVTEKLKSEKLDNVNTYHYKFVINKDGLKELLLALQDIIPDESSLNRSIENFDETFKDFPEHEGEIWIGKKDSLLYKATFFAKVQEEGVDATISLSYEFKNYNKPVSIEEPEESKSLIEMMSALFAQFAPMLMSGEQDDGLGLMSGSQMGTSIEQLDSDGDGIYDSFELQLGTDPMNPDTDGDGIPDNEDFDMPENF</sequence>
<dbReference type="SUPFAM" id="SSF103647">
    <property type="entry name" value="TSP type-3 repeat"/>
    <property type="match status" value="1"/>
</dbReference>
<dbReference type="Gene3D" id="2.50.20.20">
    <property type="match status" value="1"/>
</dbReference>
<evidence type="ECO:0000256" key="3">
    <source>
        <dbReference type="ARBA" id="ARBA00022729"/>
    </source>
</evidence>
<accession>A0A1F6NQF7</accession>
<evidence type="ECO:0000313" key="7">
    <source>
        <dbReference type="EMBL" id="OGH85834.1"/>
    </source>
</evidence>
<dbReference type="Pfam" id="PF18884">
    <property type="entry name" value="TSP3_bac"/>
    <property type="match status" value="1"/>
</dbReference>
<feature type="region of interest" description="Disordered" evidence="5">
    <location>
        <begin position="412"/>
        <end position="444"/>
    </location>
</feature>
<keyword evidence="2" id="KW-0964">Secreted</keyword>
<organism evidence="7 8">
    <name type="scientific">Candidatus Magasanikbacteria bacterium RIFOXYC12_FULL_33_11</name>
    <dbReference type="NCBI Taxonomy" id="1798701"/>
    <lineage>
        <taxon>Bacteria</taxon>
        <taxon>Candidatus Magasanikiibacteriota</taxon>
    </lineage>
</organism>
<gene>
    <name evidence="7" type="ORF">A2493_02295</name>
</gene>
<protein>
    <submittedName>
        <fullName evidence="7">Uncharacterized protein</fullName>
    </submittedName>
</protein>
<dbReference type="InterPro" id="IPR028974">
    <property type="entry name" value="TSP_type-3_rpt"/>
</dbReference>
<keyword evidence="6" id="KW-0472">Membrane</keyword>